<dbReference type="SUPFAM" id="SSF48403">
    <property type="entry name" value="Ankyrin repeat"/>
    <property type="match status" value="1"/>
</dbReference>
<sequence>MCLSWILRKMLIGFNYLRKGRTHNMEGKEEQKNAEKPLQCKSDGDGSNINDDFGKDIQDISTPVDEMISEKPLQCKSDGDSSNINDDFGKDIEDICSTVDEIISDDYSTNEDSSDEDCVVVRHEHTKAAGRSNIFGSFMRAASVKKDDVGIPQTYDLYETAEEIDDSDDGSRNEESSDEKNVDIRHKLDQFRAAGGFDAFESSLRNAESEEEDIDNVSCEMNKLRTTGGFDDDFFKDTDSIDEDGNNVFHKYFKMGNTFEFYKFGSQVRNLQSTKEIDFFKRAFRHKNIIGNTPLLELLRSVDMDCGNREALKILLQKVYEYDVNTSNNLKLGPLHMIMSKEFVSNIYQDISSTSDQKLLDSYNKKRNKIAEMLLKAGANVNQKDIFDRTPVFFANATSSVKLLIKEGADLNITDKFGRSVLFAAVSMENHKKLTQYYIKTMKFLKPDECQSTVFHYVAILQRELDIFDYFEGKFVKCDYLECKDRNGKTPYDVSRFKLQSEVNKKFKHSLLKQRGVGAPWDDKESELIKRTVINFAEELCKAIGEKDKRLICTLQRSGSSEEGTKIGDLNEFDFIFCMGEIQKLCTVDDVNIEEEFVTLNANKDIPQTFTVFFNSEGRCKISEVRLAFSRAVKTIVMDEHIWKSKDIIFGKLKNSEESDKPLVTLEIRWFGCAYKDEIISIDLVPAIRKTEWWPTKGGRCELLNQNDRIKDKGCLLLFQTKYSVQSETLMRISCSPVETELLKNVLPPYFLEGYRHCKLIYLWLLNNHSSNIHIQNCIKHNLLTSYMFKNCLFYVYENYKMEEKPVTPENSEVAAIELVDDILSCLQSFNEKCTFPVYVIPEREDIFVIKSFKQYNLREDSKTITTHHCKTREHVIKYMQEIHSGEKF</sequence>
<feature type="region of interest" description="Disordered" evidence="2">
    <location>
        <begin position="25"/>
        <end position="56"/>
    </location>
</feature>
<organism evidence="3 4">
    <name type="scientific">Mytilus coruscus</name>
    <name type="common">Sea mussel</name>
    <dbReference type="NCBI Taxonomy" id="42192"/>
    <lineage>
        <taxon>Eukaryota</taxon>
        <taxon>Metazoa</taxon>
        <taxon>Spiralia</taxon>
        <taxon>Lophotrochozoa</taxon>
        <taxon>Mollusca</taxon>
        <taxon>Bivalvia</taxon>
        <taxon>Autobranchia</taxon>
        <taxon>Pteriomorphia</taxon>
        <taxon>Mytilida</taxon>
        <taxon>Mytiloidea</taxon>
        <taxon>Mytilidae</taxon>
        <taxon>Mytilinae</taxon>
        <taxon>Mytilus</taxon>
    </lineage>
</organism>
<protein>
    <submittedName>
        <fullName evidence="3">Uncharacterized protein</fullName>
    </submittedName>
</protein>
<feature type="region of interest" description="Disordered" evidence="2">
    <location>
        <begin position="161"/>
        <end position="184"/>
    </location>
</feature>
<dbReference type="PANTHER" id="PTHR10656">
    <property type="entry name" value="CELL FATE DETERMINING PROTEIN MAB21-RELATED"/>
    <property type="match status" value="1"/>
</dbReference>
<keyword evidence="4" id="KW-1185">Reference proteome</keyword>
<gene>
    <name evidence="3" type="ORF">MCOR_23723</name>
</gene>
<dbReference type="OrthoDB" id="6147546at2759"/>
<reference evidence="3 4" key="1">
    <citation type="submission" date="2020-06" db="EMBL/GenBank/DDBJ databases">
        <authorList>
            <person name="Li R."/>
            <person name="Bekaert M."/>
        </authorList>
    </citation>
    <scope>NUCLEOTIDE SEQUENCE [LARGE SCALE GENOMIC DNA]</scope>
    <source>
        <strain evidence="4">wild</strain>
    </source>
</reference>
<evidence type="ECO:0000313" key="4">
    <source>
        <dbReference type="Proteomes" id="UP000507470"/>
    </source>
</evidence>
<evidence type="ECO:0000256" key="2">
    <source>
        <dbReference type="SAM" id="MobiDB-lite"/>
    </source>
</evidence>
<dbReference type="Proteomes" id="UP000507470">
    <property type="component" value="Unassembled WGS sequence"/>
</dbReference>
<dbReference type="Gene3D" id="3.30.460.90">
    <property type="match status" value="1"/>
</dbReference>
<accession>A0A6J8BXS7</accession>
<dbReference type="InterPro" id="IPR036770">
    <property type="entry name" value="Ankyrin_rpt-contain_sf"/>
</dbReference>
<dbReference type="PANTHER" id="PTHR10656:SF42">
    <property type="entry name" value="CYCLIC GMP-AMP SYNTHASE-LIKE PROTEIN-RELATED"/>
    <property type="match status" value="1"/>
</dbReference>
<proteinExistence type="inferred from homology"/>
<evidence type="ECO:0000313" key="3">
    <source>
        <dbReference type="EMBL" id="CAC5388462.1"/>
    </source>
</evidence>
<feature type="compositionally biased region" description="Basic and acidic residues" evidence="2">
    <location>
        <begin position="169"/>
        <end position="184"/>
    </location>
</feature>
<name>A0A6J8BXS7_MYTCO</name>
<dbReference type="Gene3D" id="1.25.40.20">
    <property type="entry name" value="Ankyrin repeat-containing domain"/>
    <property type="match status" value="1"/>
</dbReference>
<evidence type="ECO:0000256" key="1">
    <source>
        <dbReference type="ARBA" id="ARBA00008307"/>
    </source>
</evidence>
<dbReference type="EMBL" id="CACVKT020004163">
    <property type="protein sequence ID" value="CAC5388462.1"/>
    <property type="molecule type" value="Genomic_DNA"/>
</dbReference>
<comment type="similarity">
    <text evidence="1">Belongs to the mab-21 family.</text>
</comment>
<feature type="compositionally biased region" description="Basic and acidic residues" evidence="2">
    <location>
        <begin position="25"/>
        <end position="35"/>
    </location>
</feature>
<dbReference type="AlphaFoldDB" id="A0A6J8BXS7"/>